<evidence type="ECO:0000256" key="4">
    <source>
        <dbReference type="RuleBase" id="RU361168"/>
    </source>
</evidence>
<dbReference type="Proteomes" id="UP001597192">
    <property type="component" value="Unassembled WGS sequence"/>
</dbReference>
<organism evidence="5 6">
    <name type="scientific">Lacticaseibacillus yichunensis</name>
    <dbReference type="NCBI Taxonomy" id="2486015"/>
    <lineage>
        <taxon>Bacteria</taxon>
        <taxon>Bacillati</taxon>
        <taxon>Bacillota</taxon>
        <taxon>Bacilli</taxon>
        <taxon>Lactobacillales</taxon>
        <taxon>Lactobacillaceae</taxon>
        <taxon>Lacticaseibacillus</taxon>
    </lineage>
</organism>
<name>A0ABW4CPS9_9LACO</name>
<dbReference type="SUPFAM" id="SSF51445">
    <property type="entry name" value="(Trans)glycosidases"/>
    <property type="match status" value="1"/>
</dbReference>
<proteinExistence type="inferred from homology"/>
<dbReference type="InterPro" id="IPR013785">
    <property type="entry name" value="Aldolase_TIM"/>
</dbReference>
<dbReference type="PANTHER" id="PTHR11452:SF42">
    <property type="entry name" value="ALPHA-GALACTOSIDASE"/>
    <property type="match status" value="1"/>
</dbReference>
<keyword evidence="6" id="KW-1185">Reference proteome</keyword>
<sequence>MTISEEAPFRTWAPQAPMGWNSWDCFGASVTEAEVKANADYVASHLKTFGYDYIVVDIQWYEATADSAVYHPFADLTMDDQGRLQPAPNRFPSAQNGQGFTALAAYVHGLGLKFGIHILRGIPRQAVHRDLVVAGGARARDIADNNICPWNSDMYGLNMDQPGAQAYYDSMIAMYAAWGVDFLKVDDIANSRLYGTMRPEIAALRRAIDRSGRPIVLSLSPGPTEIEDGAFMQRHANMWRLTDDFWDTWQLLRDVFPVAAKWAPFVQAGTWPDPDMLPLGAVRQRALDDSTNISHSRFTDNEAKTMLTLWSLLRAPLFLGGDLTKSGTEEMLYTNQDLLAMRAAITGAWEESASSDWVIWHAVSANAGYTACFNLSDTSLNAKVPDQATELWTHTKLTAATIEVPAHGVALFAQPQ</sequence>
<dbReference type="EC" id="3.2.1.22" evidence="4"/>
<evidence type="ECO:0000313" key="5">
    <source>
        <dbReference type="EMBL" id="MFD1432199.1"/>
    </source>
</evidence>
<dbReference type="Gene3D" id="3.20.20.70">
    <property type="entry name" value="Aldolase class I"/>
    <property type="match status" value="1"/>
</dbReference>
<comment type="caution">
    <text evidence="5">The sequence shown here is derived from an EMBL/GenBank/DDBJ whole genome shotgun (WGS) entry which is preliminary data.</text>
</comment>
<keyword evidence="2 4" id="KW-0378">Hydrolase</keyword>
<dbReference type="EMBL" id="JBHTOG010000026">
    <property type="protein sequence ID" value="MFD1432199.1"/>
    <property type="molecule type" value="Genomic_DNA"/>
</dbReference>
<reference evidence="6" key="1">
    <citation type="journal article" date="2019" name="Int. J. Syst. Evol. Microbiol.">
        <title>The Global Catalogue of Microorganisms (GCM) 10K type strain sequencing project: providing services to taxonomists for standard genome sequencing and annotation.</title>
        <authorList>
            <consortium name="The Broad Institute Genomics Platform"/>
            <consortium name="The Broad Institute Genome Sequencing Center for Infectious Disease"/>
            <person name="Wu L."/>
            <person name="Ma J."/>
        </authorList>
    </citation>
    <scope>NUCLEOTIDE SEQUENCE [LARGE SCALE GENOMIC DNA]</scope>
    <source>
        <strain evidence="6">CCM 8947</strain>
    </source>
</reference>
<evidence type="ECO:0000256" key="3">
    <source>
        <dbReference type="ARBA" id="ARBA00023295"/>
    </source>
</evidence>
<dbReference type="InterPro" id="IPR017853">
    <property type="entry name" value="GH"/>
</dbReference>
<keyword evidence="4" id="KW-1015">Disulfide bond</keyword>
<evidence type="ECO:0000256" key="1">
    <source>
        <dbReference type="ARBA" id="ARBA00009743"/>
    </source>
</evidence>
<keyword evidence="3 4" id="KW-0326">Glycosidase</keyword>
<dbReference type="PANTHER" id="PTHR11452">
    <property type="entry name" value="ALPHA-GALACTOSIDASE/ALPHA-N-ACETYLGALACTOSAMINIDASE"/>
    <property type="match status" value="1"/>
</dbReference>
<gene>
    <name evidence="5" type="ORF">ACFQ47_05815</name>
</gene>
<comment type="catalytic activity">
    <reaction evidence="4">
        <text>Hydrolysis of terminal, non-reducing alpha-D-galactose residues in alpha-D-galactosides, including galactose oligosaccharides, galactomannans and galactolipids.</text>
        <dbReference type="EC" id="3.2.1.22"/>
    </reaction>
</comment>
<dbReference type="CDD" id="cd14792">
    <property type="entry name" value="GH27"/>
    <property type="match status" value="1"/>
</dbReference>
<evidence type="ECO:0000313" key="6">
    <source>
        <dbReference type="Proteomes" id="UP001597192"/>
    </source>
</evidence>
<dbReference type="PRINTS" id="PR00740">
    <property type="entry name" value="GLHYDRLASE27"/>
</dbReference>
<comment type="similarity">
    <text evidence="1 4">Belongs to the glycosyl hydrolase 27 family.</text>
</comment>
<protein>
    <recommendedName>
        <fullName evidence="4">Alpha-galactosidase</fullName>
        <ecNumber evidence="4">3.2.1.22</ecNumber>
    </recommendedName>
    <alternativeName>
        <fullName evidence="4">Melibiase</fullName>
    </alternativeName>
</protein>
<dbReference type="InterPro" id="IPR002241">
    <property type="entry name" value="Glyco_hydro_27"/>
</dbReference>
<dbReference type="RefSeq" id="WP_379897207.1">
    <property type="nucleotide sequence ID" value="NZ_JBHTOG010000026.1"/>
</dbReference>
<dbReference type="Pfam" id="PF16499">
    <property type="entry name" value="Melibiase_2"/>
    <property type="match status" value="2"/>
</dbReference>
<evidence type="ECO:0000256" key="2">
    <source>
        <dbReference type="ARBA" id="ARBA00022801"/>
    </source>
</evidence>
<accession>A0ABW4CPS9</accession>